<evidence type="ECO:0000313" key="4">
    <source>
        <dbReference type="EMBL" id="EEN60823.1"/>
    </source>
</evidence>
<feature type="transmembrane region" description="Helical" evidence="2">
    <location>
        <begin position="249"/>
        <end position="270"/>
    </location>
</feature>
<accession>C3YG18</accession>
<organism>
    <name type="scientific">Branchiostoma floridae</name>
    <name type="common">Florida lancelet</name>
    <name type="synonym">Amphioxus</name>
    <dbReference type="NCBI Taxonomy" id="7739"/>
    <lineage>
        <taxon>Eukaryota</taxon>
        <taxon>Metazoa</taxon>
        <taxon>Chordata</taxon>
        <taxon>Cephalochordata</taxon>
        <taxon>Leptocardii</taxon>
        <taxon>Amphioxiformes</taxon>
        <taxon>Branchiostomatidae</taxon>
        <taxon>Branchiostoma</taxon>
    </lineage>
</organism>
<evidence type="ECO:0000256" key="2">
    <source>
        <dbReference type="SAM" id="Phobius"/>
    </source>
</evidence>
<evidence type="ECO:0000256" key="3">
    <source>
        <dbReference type="SAM" id="SignalP"/>
    </source>
</evidence>
<feature type="region of interest" description="Disordered" evidence="1">
    <location>
        <begin position="354"/>
        <end position="392"/>
    </location>
</feature>
<keyword evidence="2" id="KW-1133">Transmembrane helix</keyword>
<feature type="compositionally biased region" description="Polar residues" evidence="1">
    <location>
        <begin position="357"/>
        <end position="392"/>
    </location>
</feature>
<reference evidence="4" key="1">
    <citation type="journal article" date="2008" name="Nature">
        <title>The amphioxus genome and the evolution of the chordate karyotype.</title>
        <authorList>
            <consortium name="US DOE Joint Genome Institute (JGI-PGF)"/>
            <person name="Putnam N.H."/>
            <person name="Butts T."/>
            <person name="Ferrier D.E.K."/>
            <person name="Furlong R.F."/>
            <person name="Hellsten U."/>
            <person name="Kawashima T."/>
            <person name="Robinson-Rechavi M."/>
            <person name="Shoguchi E."/>
            <person name="Terry A."/>
            <person name="Yu J.-K."/>
            <person name="Benito-Gutierrez E.L."/>
            <person name="Dubchak I."/>
            <person name="Garcia-Fernandez J."/>
            <person name="Gibson-Brown J.J."/>
            <person name="Grigoriev I.V."/>
            <person name="Horton A.C."/>
            <person name="de Jong P.J."/>
            <person name="Jurka J."/>
            <person name="Kapitonov V.V."/>
            <person name="Kohara Y."/>
            <person name="Kuroki Y."/>
            <person name="Lindquist E."/>
            <person name="Lucas S."/>
            <person name="Osoegawa K."/>
            <person name="Pennacchio L.A."/>
            <person name="Salamov A.A."/>
            <person name="Satou Y."/>
            <person name="Sauka-Spengler T."/>
            <person name="Schmutz J."/>
            <person name="Shin-I T."/>
            <person name="Toyoda A."/>
            <person name="Bronner-Fraser M."/>
            <person name="Fujiyama A."/>
            <person name="Holland L.Z."/>
            <person name="Holland P.W.H."/>
            <person name="Satoh N."/>
            <person name="Rokhsar D.S."/>
        </authorList>
    </citation>
    <scope>NUCLEOTIDE SEQUENCE [LARGE SCALE GENOMIC DNA]</scope>
    <source>
        <strain evidence="4">S238N-H82</strain>
        <tissue evidence="4">Testes</tissue>
    </source>
</reference>
<sequence length="392" mass="44235">MARLSVLIALAIISRCALSMFYSCPNCQGFKVKCDRVTNATYDATFYEELSPKCVICTSLPEHTGRDVVPTCPLVKRTKWLWLRNFRLDYLSLLDLSHLQNIETLYVQPGTKAVLLQWNKLEIVTPDYFRQLSSVMLLDLRYNRIHTIYRVSENIVQEWQNELVSCTAVFALDGVSITAKNNVSRAIRTTAVPPSLKPSITANNTLSTVRSFTVTTPLNLTIATENATEIDQIVFLLNTNQKDKVEVNVLDLVITSLLTLSILVFCYFIIQSLQKNSSHNSQNNQTQNGTLHHQQTFDEVSQHAYDTIEDQPETSNQKRDTLDGQVPTISDDIITPYGQAVLSGAYQGMDTALNAIPSRSQDQVPENKSNQTPYDNKNENNPMKTSKLYNKQ</sequence>
<evidence type="ECO:0000256" key="1">
    <source>
        <dbReference type="SAM" id="MobiDB-lite"/>
    </source>
</evidence>
<dbReference type="Gene3D" id="3.80.10.10">
    <property type="entry name" value="Ribonuclease Inhibitor"/>
    <property type="match status" value="1"/>
</dbReference>
<dbReference type="AlphaFoldDB" id="C3YG18"/>
<proteinExistence type="predicted"/>
<gene>
    <name evidence="4" type="ORF">BRAFLDRAFT_70663</name>
</gene>
<protein>
    <recommendedName>
        <fullName evidence="5">LRRNT domain-containing protein</fullName>
    </recommendedName>
</protein>
<dbReference type="EMBL" id="GG666510">
    <property type="protein sequence ID" value="EEN60823.1"/>
    <property type="molecule type" value="Genomic_DNA"/>
</dbReference>
<dbReference type="InterPro" id="IPR032675">
    <property type="entry name" value="LRR_dom_sf"/>
</dbReference>
<dbReference type="InParanoid" id="C3YG18"/>
<feature type="region of interest" description="Disordered" evidence="1">
    <location>
        <begin position="309"/>
        <end position="330"/>
    </location>
</feature>
<dbReference type="SUPFAM" id="SSF52058">
    <property type="entry name" value="L domain-like"/>
    <property type="match status" value="1"/>
</dbReference>
<keyword evidence="3" id="KW-0732">Signal</keyword>
<feature type="signal peptide" evidence="3">
    <location>
        <begin position="1"/>
        <end position="19"/>
    </location>
</feature>
<keyword evidence="2" id="KW-0812">Transmembrane</keyword>
<feature type="chain" id="PRO_5002935207" description="LRRNT domain-containing protein" evidence="3">
    <location>
        <begin position="20"/>
        <end position="392"/>
    </location>
</feature>
<name>C3YG18_BRAFL</name>
<evidence type="ECO:0008006" key="5">
    <source>
        <dbReference type="Google" id="ProtNLM"/>
    </source>
</evidence>
<keyword evidence="2" id="KW-0472">Membrane</keyword>